<dbReference type="EMBL" id="JBHLUH010000017">
    <property type="protein sequence ID" value="MFC0528612.1"/>
    <property type="molecule type" value="Genomic_DNA"/>
</dbReference>
<comment type="caution">
    <text evidence="10">The sequence shown here is derived from an EMBL/GenBank/DDBJ whole genome shotgun (WGS) entry which is preliminary data.</text>
</comment>
<name>A0ABV6M1Q2_9ACTN</name>
<gene>
    <name evidence="10" type="ORF">ACFFIA_13165</name>
</gene>
<dbReference type="InterPro" id="IPR054470">
    <property type="entry name" value="FIMAH_dom"/>
</dbReference>
<reference evidence="10 11" key="1">
    <citation type="submission" date="2024-09" db="EMBL/GenBank/DDBJ databases">
        <authorList>
            <person name="Sun Q."/>
            <person name="Mori K."/>
        </authorList>
    </citation>
    <scope>NUCLEOTIDE SEQUENCE [LARGE SCALE GENOMIC DNA]</scope>
    <source>
        <strain evidence="10 11">TBRC 3947</strain>
    </source>
</reference>
<keyword evidence="11" id="KW-1185">Reference proteome</keyword>
<evidence type="ECO:0000256" key="6">
    <source>
        <dbReference type="ARBA" id="ARBA00022840"/>
    </source>
</evidence>
<evidence type="ECO:0000256" key="2">
    <source>
        <dbReference type="ARBA" id="ARBA00022527"/>
    </source>
</evidence>
<dbReference type="InterPro" id="IPR011009">
    <property type="entry name" value="Kinase-like_dom_sf"/>
</dbReference>
<keyword evidence="3" id="KW-0808">Transferase</keyword>
<keyword evidence="8" id="KW-0472">Membrane</keyword>
<dbReference type="Pfam" id="PF22888">
    <property type="entry name" value="FIMAH"/>
    <property type="match status" value="1"/>
</dbReference>
<evidence type="ECO:0000313" key="11">
    <source>
        <dbReference type="Proteomes" id="UP001589867"/>
    </source>
</evidence>
<accession>A0ABV6M1Q2</accession>
<sequence>MAEQIGSGGHRSVGDLLATEGRLPVERAAAIAEGAGAALAALHTAGTAHGAINPGNLLIGDTGAVTLRAVDVTGPADPRADLHALGHVLYAMLTSGDPASTGQPSPRALRPDVPAELDELVQRMLAPRPEERPASATEVRAKLTAIRLASAPTALIPRTLPAPRHRKPAVPPAWLPHWVTGEWMRRWWISVVSTAVILVTAVTVTLVLTGRNRSEPASAAPVGVGVEVEITATPEEATAAPTTPPPSPKPAPTSAKPAGPIDLLAGYASAVEARMASGDLNEKAGKEILRTLGDVATAVRDGHSDKAVKRLRQLDRRLADLREDGKLSAAGHDALDVIDRIIATIR</sequence>
<evidence type="ECO:0000313" key="10">
    <source>
        <dbReference type="EMBL" id="MFC0528612.1"/>
    </source>
</evidence>
<evidence type="ECO:0000259" key="9">
    <source>
        <dbReference type="Pfam" id="PF22888"/>
    </source>
</evidence>
<dbReference type="PANTHER" id="PTHR43289:SF6">
    <property type="entry name" value="SERINE_THREONINE-PROTEIN KINASE NEKL-3"/>
    <property type="match status" value="1"/>
</dbReference>
<keyword evidence="5" id="KW-0418">Kinase</keyword>
<dbReference type="SUPFAM" id="SSF56112">
    <property type="entry name" value="Protein kinase-like (PK-like)"/>
    <property type="match status" value="1"/>
</dbReference>
<dbReference type="PANTHER" id="PTHR43289">
    <property type="entry name" value="MITOGEN-ACTIVATED PROTEIN KINASE KINASE KINASE 20-RELATED"/>
    <property type="match status" value="1"/>
</dbReference>
<dbReference type="Gene3D" id="1.10.510.10">
    <property type="entry name" value="Transferase(Phosphotransferase) domain 1"/>
    <property type="match status" value="1"/>
</dbReference>
<keyword evidence="2" id="KW-0723">Serine/threonine-protein kinase</keyword>
<feature type="transmembrane region" description="Helical" evidence="8">
    <location>
        <begin position="187"/>
        <end position="208"/>
    </location>
</feature>
<evidence type="ECO:0000256" key="8">
    <source>
        <dbReference type="SAM" id="Phobius"/>
    </source>
</evidence>
<dbReference type="RefSeq" id="WP_377250394.1">
    <property type="nucleotide sequence ID" value="NZ_JBHLUH010000017.1"/>
</dbReference>
<dbReference type="EC" id="2.7.11.1" evidence="1"/>
<evidence type="ECO:0000256" key="5">
    <source>
        <dbReference type="ARBA" id="ARBA00022777"/>
    </source>
</evidence>
<evidence type="ECO:0000256" key="1">
    <source>
        <dbReference type="ARBA" id="ARBA00012513"/>
    </source>
</evidence>
<organism evidence="10 11">
    <name type="scientific">Phytohabitans kaempferiae</name>
    <dbReference type="NCBI Taxonomy" id="1620943"/>
    <lineage>
        <taxon>Bacteria</taxon>
        <taxon>Bacillati</taxon>
        <taxon>Actinomycetota</taxon>
        <taxon>Actinomycetes</taxon>
        <taxon>Micromonosporales</taxon>
        <taxon>Micromonosporaceae</taxon>
    </lineage>
</organism>
<feature type="domain" description="FIMAH" evidence="9">
    <location>
        <begin position="268"/>
        <end position="335"/>
    </location>
</feature>
<feature type="compositionally biased region" description="Pro residues" evidence="7">
    <location>
        <begin position="242"/>
        <end position="251"/>
    </location>
</feature>
<evidence type="ECO:0000256" key="4">
    <source>
        <dbReference type="ARBA" id="ARBA00022741"/>
    </source>
</evidence>
<keyword evidence="4" id="KW-0547">Nucleotide-binding</keyword>
<keyword evidence="6" id="KW-0067">ATP-binding</keyword>
<protein>
    <recommendedName>
        <fullName evidence="1">non-specific serine/threonine protein kinase</fullName>
        <ecNumber evidence="1">2.7.11.1</ecNumber>
    </recommendedName>
</protein>
<dbReference type="Proteomes" id="UP001589867">
    <property type="component" value="Unassembled WGS sequence"/>
</dbReference>
<evidence type="ECO:0000256" key="3">
    <source>
        <dbReference type="ARBA" id="ARBA00022679"/>
    </source>
</evidence>
<evidence type="ECO:0000256" key="7">
    <source>
        <dbReference type="SAM" id="MobiDB-lite"/>
    </source>
</evidence>
<keyword evidence="8" id="KW-1133">Transmembrane helix</keyword>
<keyword evidence="8" id="KW-0812">Transmembrane</keyword>
<feature type="region of interest" description="Disordered" evidence="7">
    <location>
        <begin position="234"/>
        <end position="258"/>
    </location>
</feature>
<proteinExistence type="predicted"/>